<accession>A0A9D9HRX4</accession>
<evidence type="ECO:0000259" key="2">
    <source>
        <dbReference type="Pfam" id="PF07715"/>
    </source>
</evidence>
<dbReference type="NCBIfam" id="TIGR04056">
    <property type="entry name" value="OMP_RagA_SusC"/>
    <property type="match status" value="1"/>
</dbReference>
<dbReference type="InterPro" id="IPR012910">
    <property type="entry name" value="Plug_dom"/>
</dbReference>
<dbReference type="Proteomes" id="UP000823641">
    <property type="component" value="Unassembled WGS sequence"/>
</dbReference>
<dbReference type="Gene3D" id="2.170.130.10">
    <property type="entry name" value="TonB-dependent receptor, plug domain"/>
    <property type="match status" value="1"/>
</dbReference>
<dbReference type="EMBL" id="JADIMG010000001">
    <property type="protein sequence ID" value="MBO8458711.1"/>
    <property type="molecule type" value="Genomic_DNA"/>
</dbReference>
<reference evidence="3" key="1">
    <citation type="submission" date="2020-10" db="EMBL/GenBank/DDBJ databases">
        <authorList>
            <person name="Gilroy R."/>
        </authorList>
    </citation>
    <scope>NUCLEOTIDE SEQUENCE</scope>
    <source>
        <strain evidence="3">G3-3990</strain>
    </source>
</reference>
<sequence length="947" mass="107901">MKHIKIKSILYMLLLSSPMMAQAEKTQDLWNLLSQDSINTELDEVVQVAYRKVNSNDILGGVSYVNVNDMLKKNYTTYSLNDMQNFANGWNGTTLWGNDSYLVLVDGIPRDANNVMPSEIEQITFLKSSAATVLYGSRAAKGVIYITTKRGKTGDLNIDVRGNTGFHVPIRYPKYLGSAEYMTLYNEARMNDGLDPIYSQEEIYNYASGSNPYRYPNIDLYSSEYLKKAYNESDVTAEISGGSERTRFYTNVNLYNVGSLLNYGEASKDRTTRFSVRGNIDMKVGEYVQAYANANATFYDGRSARGNFWDAAANLRPNRIAPLIPIDYFSKDNEDLWLQVQNTKNLIDGKYLLGGTQIDQTNALADLYVAGTSTYTSRQYQFDMGVDIDLRKILKGLTFQTRFAIDYATSYSKFYSNSYATFNPTWINVNGEDKITGLTKYGNDYSDGVQYVSGSWNRQTISFSSQFNYAKSIENKHNINAMLVAAGYQQGESGVYHKTSNVNLGIQLDYDFMKKYYVSFGGALVHSARLPKNNRNAFSPALTLGWRLSNEKFLSNSSVVDDLLLTASASILHTDLDISDYYMYESTYDQNNGSWWGWADSGLNRATESKRGANHNLDFIKKKEFNIGIRGSLFDKMLSFDVSYFMHSLEGLIVRPSTVYPSYFSSWWPGDSFIPYMNYNNNERKGFDFALCFDKMIDKVNLNIGLTGTYYTSKQTRLDEKYDYDYQYRKGHPIDGVWGLQTEGFFKDETEIAHSASSSYGELKPGDLKYVDQNEDGIIDDKDIVYLGERYGWQGAPFTMGVNLTLNWKNLTFFALGTAYIGGVGMKNSNYYWVYGDRKYSEIVRGRWTPETAETATYPRLTTQNNTHNFRDSDFWMYKTNRFNLSKIQVTYDFPYQILGNTFIKSLSVYAYASNLLTIAKERDILELTTGGSPQNRFYNIGFKIGF</sequence>
<keyword evidence="1" id="KW-0732">Signal</keyword>
<name>A0A9D9HRX4_9BACT</name>
<dbReference type="PROSITE" id="PS00018">
    <property type="entry name" value="EF_HAND_1"/>
    <property type="match status" value="1"/>
</dbReference>
<gene>
    <name evidence="3" type="ORF">IAA73_00015</name>
</gene>
<reference evidence="3" key="2">
    <citation type="journal article" date="2021" name="PeerJ">
        <title>Extensive microbial diversity within the chicken gut microbiome revealed by metagenomics and culture.</title>
        <authorList>
            <person name="Gilroy R."/>
            <person name="Ravi A."/>
            <person name="Getino M."/>
            <person name="Pursley I."/>
            <person name="Horton D.L."/>
            <person name="Alikhan N.F."/>
            <person name="Baker D."/>
            <person name="Gharbi K."/>
            <person name="Hall N."/>
            <person name="Watson M."/>
            <person name="Adriaenssens E.M."/>
            <person name="Foster-Nyarko E."/>
            <person name="Jarju S."/>
            <person name="Secka A."/>
            <person name="Antonio M."/>
            <person name="Oren A."/>
            <person name="Chaudhuri R.R."/>
            <person name="La Ragione R."/>
            <person name="Hildebrand F."/>
            <person name="Pallen M.J."/>
        </authorList>
    </citation>
    <scope>NUCLEOTIDE SEQUENCE</scope>
    <source>
        <strain evidence="3">G3-3990</strain>
    </source>
</reference>
<evidence type="ECO:0000313" key="3">
    <source>
        <dbReference type="EMBL" id="MBO8458711.1"/>
    </source>
</evidence>
<comment type="caution">
    <text evidence="3">The sequence shown here is derived from an EMBL/GenBank/DDBJ whole genome shotgun (WGS) entry which is preliminary data.</text>
</comment>
<dbReference type="InterPro" id="IPR018247">
    <property type="entry name" value="EF_Hand_1_Ca_BS"/>
</dbReference>
<feature type="chain" id="PRO_5039352511" evidence="1">
    <location>
        <begin position="24"/>
        <end position="947"/>
    </location>
</feature>
<dbReference type="AlphaFoldDB" id="A0A9D9HRX4"/>
<feature type="domain" description="TonB-dependent receptor plug" evidence="2">
    <location>
        <begin position="54"/>
        <end position="143"/>
    </location>
</feature>
<dbReference type="InterPro" id="IPR037066">
    <property type="entry name" value="Plug_dom_sf"/>
</dbReference>
<dbReference type="InterPro" id="IPR023996">
    <property type="entry name" value="TonB-dep_OMP_SusC/RagA"/>
</dbReference>
<protein>
    <submittedName>
        <fullName evidence="3">SusC/RagA family TonB-linked outer membrane protein</fullName>
    </submittedName>
</protein>
<evidence type="ECO:0000256" key="1">
    <source>
        <dbReference type="SAM" id="SignalP"/>
    </source>
</evidence>
<organism evidence="3 4">
    <name type="scientific">Candidatus Gallipaludibacter merdavium</name>
    <dbReference type="NCBI Taxonomy" id="2840839"/>
    <lineage>
        <taxon>Bacteria</taxon>
        <taxon>Pseudomonadati</taxon>
        <taxon>Bacteroidota</taxon>
        <taxon>Bacteroidia</taxon>
        <taxon>Bacteroidales</taxon>
        <taxon>Candidatus Gallipaludibacter</taxon>
    </lineage>
</organism>
<dbReference type="SUPFAM" id="SSF56935">
    <property type="entry name" value="Porins"/>
    <property type="match status" value="1"/>
</dbReference>
<dbReference type="Pfam" id="PF07715">
    <property type="entry name" value="Plug"/>
    <property type="match status" value="1"/>
</dbReference>
<proteinExistence type="predicted"/>
<evidence type="ECO:0000313" key="4">
    <source>
        <dbReference type="Proteomes" id="UP000823641"/>
    </source>
</evidence>
<feature type="signal peptide" evidence="1">
    <location>
        <begin position="1"/>
        <end position="23"/>
    </location>
</feature>